<keyword evidence="1" id="KW-0472">Membrane</keyword>
<protein>
    <submittedName>
        <fullName evidence="2">Uncharacterized protein</fullName>
    </submittedName>
</protein>
<sequence length="63" mass="7451">LTLGYIPFLPLYEAIIIWTFVLLILVYMVSGLFFSLWKFSSQLSNYIRLVTSEFITIIFSNFF</sequence>
<organism evidence="2 3">
    <name type="scientific">Brassica campestris</name>
    <name type="common">Field mustard</name>
    <dbReference type="NCBI Taxonomy" id="3711"/>
    <lineage>
        <taxon>Eukaryota</taxon>
        <taxon>Viridiplantae</taxon>
        <taxon>Streptophyta</taxon>
        <taxon>Embryophyta</taxon>
        <taxon>Tracheophyta</taxon>
        <taxon>Spermatophyta</taxon>
        <taxon>Magnoliopsida</taxon>
        <taxon>eudicotyledons</taxon>
        <taxon>Gunneridae</taxon>
        <taxon>Pentapetalae</taxon>
        <taxon>rosids</taxon>
        <taxon>malvids</taxon>
        <taxon>Brassicales</taxon>
        <taxon>Brassicaceae</taxon>
        <taxon>Brassiceae</taxon>
        <taxon>Brassica</taxon>
    </lineage>
</organism>
<evidence type="ECO:0000256" key="1">
    <source>
        <dbReference type="SAM" id="Phobius"/>
    </source>
</evidence>
<name>A0A8D9LZP6_BRACM</name>
<dbReference type="Gramene" id="A02p14340.2_BraZ1">
    <property type="protein sequence ID" value="A02p14340.2_BraZ1.CDS.1"/>
    <property type="gene ID" value="A02g14340.2_BraZ1"/>
</dbReference>
<dbReference type="AlphaFoldDB" id="A0A8D9LZP6"/>
<feature type="non-terminal residue" evidence="2">
    <location>
        <position position="63"/>
    </location>
</feature>
<keyword evidence="1" id="KW-1133">Transmembrane helix</keyword>
<dbReference type="EMBL" id="LS974618">
    <property type="protein sequence ID" value="CAG7892482.1"/>
    <property type="molecule type" value="Genomic_DNA"/>
</dbReference>
<gene>
    <name evidence="2" type="ORF">BRAPAZ1V2_A02P14340.2</name>
</gene>
<reference evidence="2 3" key="1">
    <citation type="submission" date="2021-07" db="EMBL/GenBank/DDBJ databases">
        <authorList>
            <consortium name="Genoscope - CEA"/>
            <person name="William W."/>
        </authorList>
    </citation>
    <scope>NUCLEOTIDE SEQUENCE [LARGE SCALE GENOMIC DNA]</scope>
</reference>
<proteinExistence type="predicted"/>
<dbReference type="Proteomes" id="UP000694005">
    <property type="component" value="Chromosome A02"/>
</dbReference>
<evidence type="ECO:0000313" key="2">
    <source>
        <dbReference type="EMBL" id="CAG7892482.1"/>
    </source>
</evidence>
<keyword evidence="1" id="KW-0812">Transmembrane</keyword>
<feature type="transmembrane region" description="Helical" evidence="1">
    <location>
        <begin position="15"/>
        <end position="37"/>
    </location>
</feature>
<feature type="non-terminal residue" evidence="2">
    <location>
        <position position="1"/>
    </location>
</feature>
<evidence type="ECO:0000313" key="3">
    <source>
        <dbReference type="Proteomes" id="UP000694005"/>
    </source>
</evidence>
<accession>A0A8D9LZP6</accession>